<dbReference type="GO" id="GO:0003677">
    <property type="term" value="F:DNA binding"/>
    <property type="evidence" value="ECO:0007669"/>
    <property type="project" value="UniProtKB-KW"/>
</dbReference>
<dbReference type="EMBL" id="FNYK01000016">
    <property type="protein sequence ID" value="SEI67409.1"/>
    <property type="molecule type" value="Genomic_DNA"/>
</dbReference>
<gene>
    <name evidence="2" type="ORF">SAMN04487834_10161</name>
</gene>
<proteinExistence type="predicted"/>
<evidence type="ECO:0000259" key="1">
    <source>
        <dbReference type="Pfam" id="PF13280"/>
    </source>
</evidence>
<name>A0A1H6SHH0_9FIRM</name>
<dbReference type="STRING" id="322505.SAMN04487836_14411"/>
<keyword evidence="2" id="KW-0238">DNA-binding</keyword>
<organism evidence="2 3">
    <name type="scientific">Sharpea azabuensis</name>
    <dbReference type="NCBI Taxonomy" id="322505"/>
    <lineage>
        <taxon>Bacteria</taxon>
        <taxon>Bacillati</taxon>
        <taxon>Bacillota</taxon>
        <taxon>Erysipelotrichia</taxon>
        <taxon>Erysipelotrichales</taxon>
        <taxon>Coprobacillaceae</taxon>
        <taxon>Sharpea</taxon>
    </lineage>
</organism>
<dbReference type="RefSeq" id="WP_083381592.1">
    <property type="nucleotide sequence ID" value="NZ_FNYK01000016.1"/>
</dbReference>
<dbReference type="InterPro" id="IPR051534">
    <property type="entry name" value="CBASS_pafABC_assoc_protein"/>
</dbReference>
<dbReference type="PANTHER" id="PTHR34580">
    <property type="match status" value="1"/>
</dbReference>
<dbReference type="PANTHER" id="PTHR34580:SF1">
    <property type="entry name" value="PROTEIN PAFC"/>
    <property type="match status" value="1"/>
</dbReference>
<dbReference type="OrthoDB" id="86031at2"/>
<feature type="domain" description="WYL" evidence="1">
    <location>
        <begin position="155"/>
        <end position="218"/>
    </location>
</feature>
<dbReference type="InterPro" id="IPR026881">
    <property type="entry name" value="WYL_dom"/>
</dbReference>
<dbReference type="Proteomes" id="UP000183028">
    <property type="component" value="Unassembled WGS sequence"/>
</dbReference>
<sequence>MGEKMALILQLLLTNRQIGIKNEEIVNYLSERGFKSHRKEVGQLVHNLNDFFTFFIGYPLIHGKPKKGYVIEKEYYEDGELQLLVDAILFNKDASAKEKEALLEKLLSFSSVYQKERLSMMPLLETEQPFSLILNLTTILHAIDEHKNITFHYIDYAISNSHPIEITAKNGNGKTKEDYNVSPYRIYLDNNHYYLIGYFSKRKTNLSMYRIDRMRYVRRIGGIYVDIQDQYDLEGFITKRFHMFASGQEVALTFRFKGVLLREIVSRFGNTIHVNKLKEDWYQASVDHVLMNDGLKMWFLMQGANVYVNEPVALKEEIEQDLKKALSLYQK</sequence>
<keyword evidence="3" id="KW-1185">Reference proteome</keyword>
<accession>A0A1H6SHH0</accession>
<evidence type="ECO:0000313" key="3">
    <source>
        <dbReference type="Proteomes" id="UP000183028"/>
    </source>
</evidence>
<dbReference type="AlphaFoldDB" id="A0A1H6SHH0"/>
<reference evidence="3" key="1">
    <citation type="submission" date="2016-10" db="EMBL/GenBank/DDBJ databases">
        <authorList>
            <person name="Varghese N."/>
        </authorList>
    </citation>
    <scope>NUCLEOTIDE SEQUENCE [LARGE SCALE GENOMIC DNA]</scope>
    <source>
        <strain evidence="3">DSM 20406</strain>
    </source>
</reference>
<dbReference type="eggNOG" id="COG2378">
    <property type="taxonomic scope" value="Bacteria"/>
</dbReference>
<dbReference type="Pfam" id="PF13280">
    <property type="entry name" value="WYL"/>
    <property type="match status" value="1"/>
</dbReference>
<protein>
    <submittedName>
        <fullName evidence="2">Predicted DNA-binding transcriptional regulator YafY, contains an HTH and WYL domains</fullName>
    </submittedName>
</protein>
<evidence type="ECO:0000313" key="2">
    <source>
        <dbReference type="EMBL" id="SEI67409.1"/>
    </source>
</evidence>
<dbReference type="PROSITE" id="PS52050">
    <property type="entry name" value="WYL"/>
    <property type="match status" value="1"/>
</dbReference>